<organism evidence="1 2">
    <name type="scientific">Streptomyces aidingensis</name>
    <dbReference type="NCBI Taxonomy" id="910347"/>
    <lineage>
        <taxon>Bacteria</taxon>
        <taxon>Bacillati</taxon>
        <taxon>Actinomycetota</taxon>
        <taxon>Actinomycetes</taxon>
        <taxon>Kitasatosporales</taxon>
        <taxon>Streptomycetaceae</taxon>
        <taxon>Streptomyces</taxon>
    </lineage>
</organism>
<dbReference type="STRING" id="910347.SAMN05421773_12927"/>
<protein>
    <submittedName>
        <fullName evidence="1">Uncharacterized protein</fullName>
    </submittedName>
</protein>
<proteinExistence type="predicted"/>
<evidence type="ECO:0000313" key="2">
    <source>
        <dbReference type="Proteomes" id="UP000199207"/>
    </source>
</evidence>
<evidence type="ECO:0000313" key="1">
    <source>
        <dbReference type="EMBL" id="SFD77177.1"/>
    </source>
</evidence>
<name>A0A1I1V2B3_9ACTN</name>
<dbReference type="RefSeq" id="WP_093841698.1">
    <property type="nucleotide sequence ID" value="NZ_FOLM01000029.1"/>
</dbReference>
<accession>A0A1I1V2B3</accession>
<dbReference type="EMBL" id="FOLM01000029">
    <property type="protein sequence ID" value="SFD77177.1"/>
    <property type="molecule type" value="Genomic_DNA"/>
</dbReference>
<dbReference type="OrthoDB" id="4236806at2"/>
<keyword evidence="2" id="KW-1185">Reference proteome</keyword>
<gene>
    <name evidence="1" type="ORF">SAMN05421773_12927</name>
</gene>
<dbReference type="Proteomes" id="UP000199207">
    <property type="component" value="Unassembled WGS sequence"/>
</dbReference>
<sequence>MVLRIALGAVCTAMGLGRLVSFTEMTRILSAYQLVDGTAATASAGGCFGRCLSQSLGWPVLVQDAPTLVYAALLLRSVRTARAARAARAAGYDPGDETKEQVRAA</sequence>
<reference evidence="1 2" key="1">
    <citation type="submission" date="2016-10" db="EMBL/GenBank/DDBJ databases">
        <authorList>
            <person name="de Groot N.N."/>
        </authorList>
    </citation>
    <scope>NUCLEOTIDE SEQUENCE [LARGE SCALE GENOMIC DNA]</scope>
    <source>
        <strain evidence="1 2">CGMCC 4.5739</strain>
    </source>
</reference>
<dbReference type="AlphaFoldDB" id="A0A1I1V2B3"/>